<organism evidence="1 2">
    <name type="scientific">Panagrolaimus superbus</name>
    <dbReference type="NCBI Taxonomy" id="310955"/>
    <lineage>
        <taxon>Eukaryota</taxon>
        <taxon>Metazoa</taxon>
        <taxon>Ecdysozoa</taxon>
        <taxon>Nematoda</taxon>
        <taxon>Chromadorea</taxon>
        <taxon>Rhabditida</taxon>
        <taxon>Tylenchina</taxon>
        <taxon>Panagrolaimomorpha</taxon>
        <taxon>Panagrolaimoidea</taxon>
        <taxon>Panagrolaimidae</taxon>
        <taxon>Panagrolaimus</taxon>
    </lineage>
</organism>
<sequence>MFVRIAGNTSFVASKLVQNPTNVRLLNASAVLFKDKTVIDQAKEVGYTSFSFFIFQLCVYSLSLGP</sequence>
<name>A0A914Y526_9BILA</name>
<keyword evidence="1" id="KW-1185">Reference proteome</keyword>
<evidence type="ECO:0000313" key="1">
    <source>
        <dbReference type="Proteomes" id="UP000887577"/>
    </source>
</evidence>
<dbReference type="AlphaFoldDB" id="A0A914Y526"/>
<dbReference type="Proteomes" id="UP000887577">
    <property type="component" value="Unplaced"/>
</dbReference>
<protein>
    <submittedName>
        <fullName evidence="2">Uncharacterized protein</fullName>
    </submittedName>
</protein>
<accession>A0A914Y526</accession>
<proteinExistence type="predicted"/>
<evidence type="ECO:0000313" key="2">
    <source>
        <dbReference type="WBParaSite" id="PSU_v2.g13877.t1"/>
    </source>
</evidence>
<reference evidence="2" key="1">
    <citation type="submission" date="2022-11" db="UniProtKB">
        <authorList>
            <consortium name="WormBaseParasite"/>
        </authorList>
    </citation>
    <scope>IDENTIFICATION</scope>
</reference>
<dbReference type="WBParaSite" id="PSU_v2.g13877.t1">
    <property type="protein sequence ID" value="PSU_v2.g13877.t1"/>
    <property type="gene ID" value="PSU_v2.g13877"/>
</dbReference>